<feature type="compositionally biased region" description="Polar residues" evidence="1">
    <location>
        <begin position="140"/>
        <end position="149"/>
    </location>
</feature>
<evidence type="ECO:0000256" key="1">
    <source>
        <dbReference type="SAM" id="MobiDB-lite"/>
    </source>
</evidence>
<dbReference type="Proteomes" id="UP000050761">
    <property type="component" value="Unassembled WGS sequence"/>
</dbReference>
<accession>A0A3P8EJJ0</accession>
<dbReference type="WBParaSite" id="HPBE_0002629601-mRNA-1">
    <property type="protein sequence ID" value="HPBE_0002629601-mRNA-1"/>
    <property type="gene ID" value="HPBE_0002629601"/>
</dbReference>
<name>A0A183GUC6_HELPZ</name>
<feature type="signal peptide" evidence="2">
    <location>
        <begin position="1"/>
        <end position="19"/>
    </location>
</feature>
<reference evidence="5" key="2">
    <citation type="submission" date="2019-09" db="UniProtKB">
        <authorList>
            <consortium name="WormBaseParasite"/>
        </authorList>
    </citation>
    <scope>IDENTIFICATION</scope>
</reference>
<evidence type="ECO:0000313" key="3">
    <source>
        <dbReference type="EMBL" id="VDP56841.1"/>
    </source>
</evidence>
<dbReference type="EMBL" id="UZAH01039654">
    <property type="protein sequence ID" value="VDP56841.1"/>
    <property type="molecule type" value="Genomic_DNA"/>
</dbReference>
<dbReference type="AlphaFoldDB" id="A0A183GUC6"/>
<accession>A0A183GUC6</accession>
<evidence type="ECO:0000313" key="5">
    <source>
        <dbReference type="WBParaSite" id="HPBE_0002629601-mRNA-1"/>
    </source>
</evidence>
<keyword evidence="2" id="KW-0732">Signal</keyword>
<reference evidence="3 4" key="1">
    <citation type="submission" date="2018-11" db="EMBL/GenBank/DDBJ databases">
        <authorList>
            <consortium name="Pathogen Informatics"/>
        </authorList>
    </citation>
    <scope>NUCLEOTIDE SEQUENCE [LARGE SCALE GENOMIC DNA]</scope>
</reference>
<feature type="chain" id="PRO_5044552237" evidence="2">
    <location>
        <begin position="20"/>
        <end position="157"/>
    </location>
</feature>
<proteinExistence type="predicted"/>
<feature type="compositionally biased region" description="Basic residues" evidence="1">
    <location>
        <begin position="87"/>
        <end position="133"/>
    </location>
</feature>
<evidence type="ECO:0000256" key="2">
    <source>
        <dbReference type="SAM" id="SignalP"/>
    </source>
</evidence>
<evidence type="ECO:0000313" key="4">
    <source>
        <dbReference type="Proteomes" id="UP000050761"/>
    </source>
</evidence>
<gene>
    <name evidence="3" type="ORF">HPBE_LOCUS26295</name>
</gene>
<sequence>MKATFLAIGLLAICASAFAEEVKEEKKELSESGIAVLEKIHELKKEQEDALAAIDDEEEKHLISSILDKDEDEADKLEVAEEGSVRVKRAARGRRHRNAAARRRHQKRAAARRRNQRRAAAIKRRRHQKRAAAARRVSGSVPTTNSLALSNARGGTD</sequence>
<protein>
    <submittedName>
        <fullName evidence="5">Secreted protein</fullName>
    </submittedName>
</protein>
<keyword evidence="4" id="KW-1185">Reference proteome</keyword>
<feature type="region of interest" description="Disordered" evidence="1">
    <location>
        <begin position="87"/>
        <end position="157"/>
    </location>
</feature>
<organism evidence="4 5">
    <name type="scientific">Heligmosomoides polygyrus</name>
    <name type="common">Parasitic roundworm</name>
    <dbReference type="NCBI Taxonomy" id="6339"/>
    <lineage>
        <taxon>Eukaryota</taxon>
        <taxon>Metazoa</taxon>
        <taxon>Ecdysozoa</taxon>
        <taxon>Nematoda</taxon>
        <taxon>Chromadorea</taxon>
        <taxon>Rhabditida</taxon>
        <taxon>Rhabditina</taxon>
        <taxon>Rhabditomorpha</taxon>
        <taxon>Strongyloidea</taxon>
        <taxon>Heligmosomidae</taxon>
        <taxon>Heligmosomoides</taxon>
    </lineage>
</organism>